<gene>
    <name evidence="1" type="ORF">FGO68_gene14118</name>
</gene>
<accession>A0A8J8T5P9</accession>
<dbReference type="EMBL" id="RRYP01005096">
    <property type="protein sequence ID" value="TNV82323.1"/>
    <property type="molecule type" value="Genomic_DNA"/>
</dbReference>
<keyword evidence="2" id="KW-1185">Reference proteome</keyword>
<dbReference type="Proteomes" id="UP000785679">
    <property type="component" value="Unassembled WGS sequence"/>
</dbReference>
<sequence length="370" mass="43675">MSEKFLNEFLNQMPNPSKQLHFNDFQNIDLYSKFFVEQAKILNDRNEECQYDTSTKRIKLKFDQNLESLLIPSLNYILAKCINLENLNISFAEKLFDKEAVLKEKEKCRNLNIEGKCFNFKHSKLKQLKIKILSMISNHGYRYKNFIPEYSDICQAICHLCKCSKQTLHTLKMHPSQRESSFKEFLLQNFFCNLLNNMSDAQNRNLQKLEFSHQLTSFENLKLLSERYTSIKVLKIDEPIGVYPLSIYDLILIFRMPSLEKLTLNLQYTLQNQGLLLDYWEVFSQTSNKLGYLQINCPSRPGILSYIAFNKRPEGFIFVNTNNQRWSPPRNKEKAEELEEAIIQYPHISFDLRDFENYSTIESLLEGVEV</sequence>
<evidence type="ECO:0000313" key="2">
    <source>
        <dbReference type="Proteomes" id="UP000785679"/>
    </source>
</evidence>
<evidence type="ECO:0000313" key="1">
    <source>
        <dbReference type="EMBL" id="TNV82323.1"/>
    </source>
</evidence>
<organism evidence="1 2">
    <name type="scientific">Halteria grandinella</name>
    <dbReference type="NCBI Taxonomy" id="5974"/>
    <lineage>
        <taxon>Eukaryota</taxon>
        <taxon>Sar</taxon>
        <taxon>Alveolata</taxon>
        <taxon>Ciliophora</taxon>
        <taxon>Intramacronucleata</taxon>
        <taxon>Spirotrichea</taxon>
        <taxon>Stichotrichia</taxon>
        <taxon>Sporadotrichida</taxon>
        <taxon>Halteriidae</taxon>
        <taxon>Halteria</taxon>
    </lineage>
</organism>
<reference evidence="1" key="1">
    <citation type="submission" date="2019-06" db="EMBL/GenBank/DDBJ databases">
        <authorList>
            <person name="Zheng W."/>
        </authorList>
    </citation>
    <scope>NUCLEOTIDE SEQUENCE</scope>
    <source>
        <strain evidence="1">QDHG01</strain>
    </source>
</reference>
<protein>
    <submittedName>
        <fullName evidence="1">Uncharacterized protein</fullName>
    </submittedName>
</protein>
<comment type="caution">
    <text evidence="1">The sequence shown here is derived from an EMBL/GenBank/DDBJ whole genome shotgun (WGS) entry which is preliminary data.</text>
</comment>
<name>A0A8J8T5P9_HALGN</name>
<dbReference type="AlphaFoldDB" id="A0A8J8T5P9"/>
<proteinExistence type="predicted"/>